<dbReference type="GO" id="GO:0005634">
    <property type="term" value="C:nucleus"/>
    <property type="evidence" value="ECO:0007669"/>
    <property type="project" value="UniProtKB-SubCell"/>
</dbReference>
<keyword evidence="2" id="KW-0238">DNA-binding</keyword>
<sequence length="222" mass="24665">AGTKRRRTVLSIAQKADLIRRLQNGESQRRLAIEFGIGTSTVSDLKKNQTEILHYVETNGDLLAKTRRKLETGAKADVEEAVFDWLIKVTRGRRRGRPPLTRLSDRRLNNSSMIEFSGNYKIGSMTPSVKSEIEENMDDQPDADLPLDTQNTLQPLISLQEGDVALGMPAVEEIPSVTDAASYLSKALVWAAAQPDTTPQELFVIKQLQTKAAIKCLMQTSQ</sequence>
<reference evidence="4" key="1">
    <citation type="journal article" date="2021" name="Sci. Adv.">
        <title>The American lobster genome reveals insights on longevity, neural, and immune adaptations.</title>
        <authorList>
            <person name="Polinski J.M."/>
            <person name="Zimin A.V."/>
            <person name="Clark K.F."/>
            <person name="Kohn A.B."/>
            <person name="Sadowski N."/>
            <person name="Timp W."/>
            <person name="Ptitsyn A."/>
            <person name="Khanna P."/>
            <person name="Romanova D.Y."/>
            <person name="Williams P."/>
            <person name="Greenwood S.J."/>
            <person name="Moroz L.L."/>
            <person name="Walt D.R."/>
            <person name="Bodnar A.G."/>
        </authorList>
    </citation>
    <scope>NUCLEOTIDE SEQUENCE</scope>
    <source>
        <strain evidence="4">GMGI-L3</strain>
    </source>
</reference>
<gene>
    <name evidence="4" type="primary">jrk-L40</name>
    <name evidence="4" type="ORF">Hamer_G014379</name>
</gene>
<dbReference type="SUPFAM" id="SSF46689">
    <property type="entry name" value="Homeodomain-like"/>
    <property type="match status" value="1"/>
</dbReference>
<comment type="subcellular location">
    <subcellularLocation>
        <location evidence="1 2">Nucleus</location>
    </subcellularLocation>
</comment>
<organism evidence="4 5">
    <name type="scientific">Homarus americanus</name>
    <name type="common">American lobster</name>
    <dbReference type="NCBI Taxonomy" id="6706"/>
    <lineage>
        <taxon>Eukaryota</taxon>
        <taxon>Metazoa</taxon>
        <taxon>Ecdysozoa</taxon>
        <taxon>Arthropoda</taxon>
        <taxon>Crustacea</taxon>
        <taxon>Multicrustacea</taxon>
        <taxon>Malacostraca</taxon>
        <taxon>Eumalacostraca</taxon>
        <taxon>Eucarida</taxon>
        <taxon>Decapoda</taxon>
        <taxon>Pleocyemata</taxon>
        <taxon>Astacidea</taxon>
        <taxon>Nephropoidea</taxon>
        <taxon>Nephropidae</taxon>
        <taxon>Homarus</taxon>
    </lineage>
</organism>
<protein>
    <submittedName>
        <fullName evidence="4">Jerky protein-like 40</fullName>
    </submittedName>
</protein>
<dbReference type="GO" id="GO:0003677">
    <property type="term" value="F:DNA binding"/>
    <property type="evidence" value="ECO:0007669"/>
    <property type="project" value="UniProtKB-UniRule"/>
</dbReference>
<dbReference type="InterPro" id="IPR007889">
    <property type="entry name" value="HTH_Psq"/>
</dbReference>
<dbReference type="Proteomes" id="UP000747542">
    <property type="component" value="Unassembled WGS sequence"/>
</dbReference>
<evidence type="ECO:0000256" key="2">
    <source>
        <dbReference type="PROSITE-ProRule" id="PRU00320"/>
    </source>
</evidence>
<proteinExistence type="predicted"/>
<evidence type="ECO:0000259" key="3">
    <source>
        <dbReference type="PROSITE" id="PS50960"/>
    </source>
</evidence>
<dbReference type="AlphaFoldDB" id="A0A8J5JYI3"/>
<feature type="DNA-binding region" description="H-T-H motif" evidence="2">
    <location>
        <begin position="28"/>
        <end position="48"/>
    </location>
</feature>
<name>A0A8J5JYI3_HOMAM</name>
<evidence type="ECO:0000313" key="5">
    <source>
        <dbReference type="Proteomes" id="UP000747542"/>
    </source>
</evidence>
<dbReference type="InterPro" id="IPR009057">
    <property type="entry name" value="Homeodomain-like_sf"/>
</dbReference>
<evidence type="ECO:0000313" key="4">
    <source>
        <dbReference type="EMBL" id="KAG7163934.1"/>
    </source>
</evidence>
<feature type="domain" description="HTH psq-type" evidence="3">
    <location>
        <begin position="1"/>
        <end position="52"/>
    </location>
</feature>
<keyword evidence="5" id="KW-1185">Reference proteome</keyword>
<keyword evidence="2" id="KW-0539">Nucleus</keyword>
<feature type="non-terminal residue" evidence="4">
    <location>
        <position position="1"/>
    </location>
</feature>
<accession>A0A8J5JYI3</accession>
<dbReference type="Gene3D" id="1.10.10.60">
    <property type="entry name" value="Homeodomain-like"/>
    <property type="match status" value="1"/>
</dbReference>
<dbReference type="Pfam" id="PF04218">
    <property type="entry name" value="CENP-B_N"/>
    <property type="match status" value="1"/>
</dbReference>
<dbReference type="EMBL" id="JAHLQT010026055">
    <property type="protein sequence ID" value="KAG7163934.1"/>
    <property type="molecule type" value="Genomic_DNA"/>
</dbReference>
<dbReference type="PROSITE" id="PS50960">
    <property type="entry name" value="HTH_PSQ"/>
    <property type="match status" value="1"/>
</dbReference>
<feature type="non-terminal residue" evidence="4">
    <location>
        <position position="222"/>
    </location>
</feature>
<evidence type="ECO:0000256" key="1">
    <source>
        <dbReference type="ARBA" id="ARBA00004123"/>
    </source>
</evidence>
<comment type="caution">
    <text evidence="4">The sequence shown here is derived from an EMBL/GenBank/DDBJ whole genome shotgun (WGS) entry which is preliminary data.</text>
</comment>